<evidence type="ECO:0000256" key="2">
    <source>
        <dbReference type="SAM" id="SignalP"/>
    </source>
</evidence>
<dbReference type="Gene3D" id="2.60.120.1620">
    <property type="match status" value="1"/>
</dbReference>
<feature type="signal peptide" evidence="2">
    <location>
        <begin position="1"/>
        <end position="23"/>
    </location>
</feature>
<dbReference type="InterPro" id="IPR041437">
    <property type="entry name" value="GH115_C"/>
</dbReference>
<evidence type="ECO:0000256" key="1">
    <source>
        <dbReference type="ARBA" id="ARBA00022801"/>
    </source>
</evidence>
<organism evidence="4 5">
    <name type="scientific">Lasiosphaeris hirsuta</name>
    <dbReference type="NCBI Taxonomy" id="260670"/>
    <lineage>
        <taxon>Eukaryota</taxon>
        <taxon>Fungi</taxon>
        <taxon>Dikarya</taxon>
        <taxon>Ascomycota</taxon>
        <taxon>Pezizomycotina</taxon>
        <taxon>Sordariomycetes</taxon>
        <taxon>Sordariomycetidae</taxon>
        <taxon>Sordariales</taxon>
        <taxon>Lasiosphaeriaceae</taxon>
        <taxon>Lasiosphaeris</taxon>
    </lineage>
</organism>
<dbReference type="Pfam" id="PF15979">
    <property type="entry name" value="Glyco_hydro_115"/>
    <property type="match status" value="1"/>
</dbReference>
<dbReference type="InterPro" id="IPR042301">
    <property type="entry name" value="GH115_sf"/>
</dbReference>
<dbReference type="EMBL" id="JAUKUA010000003">
    <property type="protein sequence ID" value="KAK0720487.1"/>
    <property type="molecule type" value="Genomic_DNA"/>
</dbReference>
<dbReference type="PANTHER" id="PTHR37842:SF2">
    <property type="entry name" value="GYLCOSYL HYDROLASE 115 C-TERMINAL DOMAIN-CONTAINING PROTEIN"/>
    <property type="match status" value="1"/>
</dbReference>
<name>A0AA40E0J3_9PEZI</name>
<dbReference type="InterPro" id="IPR031924">
    <property type="entry name" value="GH115"/>
</dbReference>
<dbReference type="PANTHER" id="PTHR37842">
    <property type="match status" value="1"/>
</dbReference>
<evidence type="ECO:0000313" key="5">
    <source>
        <dbReference type="Proteomes" id="UP001172102"/>
    </source>
</evidence>
<evidence type="ECO:0000259" key="3">
    <source>
        <dbReference type="Pfam" id="PF17829"/>
    </source>
</evidence>
<proteinExistence type="predicted"/>
<feature type="domain" description="Gylcosyl hydrolase 115 C-terminal" evidence="3">
    <location>
        <begin position="806"/>
        <end position="975"/>
    </location>
</feature>
<sequence length="980" mass="106243">MAPCSRLLGIVAAALGLCASSEAAYKQKSPAFTYTSAATGLQLGGPSLAPEIRVAPDDLPGVIRAANDLAADFGRVLGVNGTVVVADWSATIAQKLPSRPIIIVGTVGKSSLIDGLVSSKKLDTAAIAKKWETFSYQVTATPWDGRDAVFVIAGSDLRGTVFGIYDVTEQIGVSPWHYWADVPPTKREYIWARNSSHTEGPPSIKFRGIFLNDEAPALTGWGKANFKQSQYGSAFVTEFYKHIFDLVLRLKGNYVWPAMWSSMFYLDDPKNGPAATEYGIFMGTSHHEPMARADKEQGRFLKGSWDWKSNKAGVQSFMDEGATRSKNWSTVYTLGMRGSGDAASATLSSSALEEIISWQQSSLTKALGKPLSEIPQAWVMYKEVPGYWSNGMKVSDDVTLLWSDDNRGNIRRIPTDAELRRAGGSGMYYHFDYVGDPRNYKWINTIQLQKTWEQMTLAHDSGNKNIWIANVGDLKALELPTAHFMALAWDRDSFSDPDSTRDWLKAWSGRQFGEAAAEAAASIMTTYGKLTARMKYEDLSRSPFAFSTANYDEADLNYKEWVDLLAKAQAVYDSLSADVQDSFFEIVLHPVLAGKTVFEIYSKVAISAVYAKEHRVSANQFTKDAAAAFTADQAITKRFHTLKNGKWNHFMDQTHLGYNNWQEPSSNSVPKGTSVSGSATNALMGVSIQAGSSAFPGSAKLTLSAVTPFDPPNIDRWIDVYIRDTGSFSYSITSNATFVSVTNARQTVSTSSGSTDIRSVVTVDWKAAPAGSSVVTLTITNLNQTGTTATVIVPVENLSVPSDFKGHVETDRTVSIEAEHFSKPASASEYVVVPDFGRTLSGVRLPPKFASQSPGKGPVLVYPFYTFTNSVDASVTVYLAPSENATPNSPNRYTISVDGGGLTTVQPVPATSGSSQPAGWADAVIRNAYVKASKVGKLAPGKHELKVYLLESTMVITKVVVDLGGVKSSLLGPPESGRAV</sequence>
<accession>A0AA40E0J3</accession>
<protein>
    <recommendedName>
        <fullName evidence="3">Gylcosyl hydrolase 115 C-terminal domain-containing protein</fullName>
    </recommendedName>
</protein>
<keyword evidence="5" id="KW-1185">Reference proteome</keyword>
<dbReference type="SUPFAM" id="SSF55545">
    <property type="entry name" value="beta-N-acetylhexosaminidase-like domain"/>
    <property type="match status" value="1"/>
</dbReference>
<evidence type="ECO:0000313" key="4">
    <source>
        <dbReference type="EMBL" id="KAK0720487.1"/>
    </source>
</evidence>
<reference evidence="4" key="1">
    <citation type="submission" date="2023-06" db="EMBL/GenBank/DDBJ databases">
        <title>Genome-scale phylogeny and comparative genomics of the fungal order Sordariales.</title>
        <authorList>
            <consortium name="Lawrence Berkeley National Laboratory"/>
            <person name="Hensen N."/>
            <person name="Bonometti L."/>
            <person name="Westerberg I."/>
            <person name="Brannstrom I.O."/>
            <person name="Guillou S."/>
            <person name="Cros-Aarteil S."/>
            <person name="Calhoun S."/>
            <person name="Haridas S."/>
            <person name="Kuo A."/>
            <person name="Mondo S."/>
            <person name="Pangilinan J."/>
            <person name="Riley R."/>
            <person name="Labutti K."/>
            <person name="Andreopoulos B."/>
            <person name="Lipzen A."/>
            <person name="Chen C."/>
            <person name="Yanf M."/>
            <person name="Daum C."/>
            <person name="Ng V."/>
            <person name="Clum A."/>
            <person name="Steindorff A."/>
            <person name="Ohm R."/>
            <person name="Martin F."/>
            <person name="Silar P."/>
            <person name="Natvig D."/>
            <person name="Lalanne C."/>
            <person name="Gautier V."/>
            <person name="Ament-Velasquez S.L."/>
            <person name="Kruys A."/>
            <person name="Hutchinson M.I."/>
            <person name="Powell A.J."/>
            <person name="Barry K."/>
            <person name="Miller A.N."/>
            <person name="Grigoriev I.V."/>
            <person name="Debuchy R."/>
            <person name="Gladieux P."/>
            <person name="Thoren M.H."/>
            <person name="Johannesson H."/>
        </authorList>
    </citation>
    <scope>NUCLEOTIDE SEQUENCE</scope>
    <source>
        <strain evidence="4">SMH4607-1</strain>
    </source>
</reference>
<keyword evidence="1" id="KW-0378">Hydrolase</keyword>
<dbReference type="Gene3D" id="3.20.20.520">
    <property type="entry name" value="Glycosyl hydrolase family 115"/>
    <property type="match status" value="1"/>
</dbReference>
<dbReference type="AlphaFoldDB" id="A0AA40E0J3"/>
<dbReference type="Proteomes" id="UP001172102">
    <property type="component" value="Unassembled WGS sequence"/>
</dbReference>
<dbReference type="Gene3D" id="1.20.58.2150">
    <property type="match status" value="1"/>
</dbReference>
<dbReference type="InterPro" id="IPR029018">
    <property type="entry name" value="Hex-like_dom2"/>
</dbReference>
<dbReference type="Pfam" id="PF17829">
    <property type="entry name" value="GH115_C"/>
    <property type="match status" value="1"/>
</dbReference>
<gene>
    <name evidence="4" type="ORF">B0H67DRAFT_483540</name>
</gene>
<dbReference type="GO" id="GO:0016787">
    <property type="term" value="F:hydrolase activity"/>
    <property type="evidence" value="ECO:0007669"/>
    <property type="project" value="UniProtKB-KW"/>
</dbReference>
<feature type="chain" id="PRO_5041259481" description="Gylcosyl hydrolase 115 C-terminal domain-containing protein" evidence="2">
    <location>
        <begin position="24"/>
        <end position="980"/>
    </location>
</feature>
<comment type="caution">
    <text evidence="4">The sequence shown here is derived from an EMBL/GenBank/DDBJ whole genome shotgun (WGS) entry which is preliminary data.</text>
</comment>
<dbReference type="Gene3D" id="3.30.379.10">
    <property type="entry name" value="Chitobiase/beta-hexosaminidase domain 2-like"/>
    <property type="match status" value="1"/>
</dbReference>
<keyword evidence="2" id="KW-0732">Signal</keyword>